<accession>A0ABZ3H5V3</accession>
<evidence type="ECO:0000313" key="1">
    <source>
        <dbReference type="EMBL" id="XAT64031.1"/>
    </source>
</evidence>
<protein>
    <recommendedName>
        <fullName evidence="3">Peptidase C-terminal archaeal/bacterial domain-containing protein</fullName>
    </recommendedName>
</protein>
<name>A0ABZ3H5V3_GEOAI</name>
<dbReference type="Gene3D" id="2.60.120.380">
    <property type="match status" value="1"/>
</dbReference>
<organism evidence="1 2">
    <name type="scientific">Geoglobus acetivorans</name>
    <dbReference type="NCBI Taxonomy" id="565033"/>
    <lineage>
        <taxon>Archaea</taxon>
        <taxon>Methanobacteriati</taxon>
        <taxon>Methanobacteriota</taxon>
        <taxon>Archaeoglobi</taxon>
        <taxon>Archaeoglobales</taxon>
        <taxon>Archaeoglobaceae</taxon>
        <taxon>Geoglobus</taxon>
    </lineage>
</organism>
<keyword evidence="2" id="KW-1185">Reference proteome</keyword>
<gene>
    <name evidence="1" type="ORF">LPQ35_01300</name>
</gene>
<evidence type="ECO:0000313" key="2">
    <source>
        <dbReference type="Proteomes" id="UP001492541"/>
    </source>
</evidence>
<dbReference type="RefSeq" id="WP_193806573.1">
    <property type="nucleotide sequence ID" value="NZ_CP087714.1"/>
</dbReference>
<proteinExistence type="predicted"/>
<evidence type="ECO:0008006" key="3">
    <source>
        <dbReference type="Google" id="ProtNLM"/>
    </source>
</evidence>
<dbReference type="Proteomes" id="UP001492541">
    <property type="component" value="Chromosome"/>
</dbReference>
<dbReference type="EMBL" id="CP087714">
    <property type="protein sequence ID" value="XAT64031.1"/>
    <property type="molecule type" value="Genomic_DNA"/>
</dbReference>
<sequence>MKLRLAAMMVAAVLILSFPVYAKSGEIGINTVYDSIKQGETDWFSRYVSSPTFDVYLIWNNPSSSLTLTLYSPNGDVYGPFRDSSDGAVDGKIALTVENSEQGVWYFRVYGERVSGVQYYSLTVL</sequence>
<reference evidence="1 2" key="1">
    <citation type="submission" date="2021-11" db="EMBL/GenBank/DDBJ databases">
        <title>Whole genome of Geoglobus acetivorans.</title>
        <authorList>
            <person name="Liu D."/>
        </authorList>
    </citation>
    <scope>NUCLEOTIDE SEQUENCE [LARGE SCALE GENOMIC DNA]</scope>
    <source>
        <strain evidence="1 2">SBH6</strain>
    </source>
</reference>
<dbReference type="GeneID" id="90448279"/>